<dbReference type="PROSITE" id="PS50048">
    <property type="entry name" value="ZN2_CY6_FUNGAL_2"/>
    <property type="match status" value="1"/>
</dbReference>
<feature type="region of interest" description="Disordered" evidence="2">
    <location>
        <begin position="62"/>
        <end position="88"/>
    </location>
</feature>
<dbReference type="CDD" id="cd00067">
    <property type="entry name" value="GAL4"/>
    <property type="match status" value="1"/>
</dbReference>
<evidence type="ECO:0000256" key="2">
    <source>
        <dbReference type="SAM" id="MobiDB-lite"/>
    </source>
</evidence>
<keyword evidence="1" id="KW-0539">Nucleus</keyword>
<dbReference type="PANTHER" id="PTHR37534:SF4">
    <property type="entry name" value="ZN(II)2CYS6 TRANSCRIPTION FACTOR (EUROFUNG)"/>
    <property type="match status" value="1"/>
</dbReference>
<evidence type="ECO:0000259" key="3">
    <source>
        <dbReference type="PROSITE" id="PS50048"/>
    </source>
</evidence>
<protein>
    <recommendedName>
        <fullName evidence="3">Zn(2)-C6 fungal-type domain-containing protein</fullName>
    </recommendedName>
</protein>
<dbReference type="Proteomes" id="UP001642720">
    <property type="component" value="Unassembled WGS sequence"/>
</dbReference>
<dbReference type="EMBL" id="PPTA01000003">
    <property type="protein sequence ID" value="TFB05078.1"/>
    <property type="molecule type" value="Genomic_DNA"/>
</dbReference>
<dbReference type="InterPro" id="IPR001138">
    <property type="entry name" value="Zn2Cys6_DnaBD"/>
</dbReference>
<dbReference type="RefSeq" id="XP_073561279.1">
    <property type="nucleotide sequence ID" value="XM_073699936.1"/>
</dbReference>
<evidence type="ECO:0000313" key="5">
    <source>
        <dbReference type="Proteomes" id="UP001642720"/>
    </source>
</evidence>
<comment type="caution">
    <text evidence="4">The sequence shown here is derived from an EMBL/GenBank/DDBJ whole genome shotgun (WGS) entry which is preliminary data.</text>
</comment>
<accession>A0ABY2HA05</accession>
<evidence type="ECO:0000256" key="1">
    <source>
        <dbReference type="ARBA" id="ARBA00023242"/>
    </source>
</evidence>
<reference evidence="4 5" key="1">
    <citation type="submission" date="2018-01" db="EMBL/GenBank/DDBJ databases">
        <title>Genome characterization of the sugarcane-associated fungus Trichoderma ghanense CCMA-1212 and their application in lignocelulose bioconversion.</title>
        <authorList>
            <person name="Steindorff A.S."/>
            <person name="Mendes T.D."/>
            <person name="Vilela E.S.D."/>
            <person name="Rodrigues D.S."/>
            <person name="Formighieri E.F."/>
            <person name="Melo I.S."/>
            <person name="Favaro L.C.L."/>
        </authorList>
    </citation>
    <scope>NUCLEOTIDE SEQUENCE [LARGE SCALE GENOMIC DNA]</scope>
    <source>
        <strain evidence="4 5">CCMA-1212</strain>
    </source>
</reference>
<dbReference type="Gene3D" id="4.10.240.10">
    <property type="entry name" value="Zn(2)-C6 fungal-type DNA-binding domain"/>
    <property type="match status" value="1"/>
</dbReference>
<sequence>MPVIRNVPDAKRRVRTGCLPCRKRRRKCDERKPRCGSCQERSVVCKYPDITFVYSNVRVTQAQDEGPPLPADEPETRIRPKEGGAASQLQTVSPLPQSEWKDYFSTTHAASVKNETAALLHFRYNLAPWIEAGDVGASFGTEIMLLAQKQRSIMTAISSAASSQMAISSAANGGSTVARRAPDPSFDVEEPRIRRIGLALLALGEVFTLSPSKWRRLSFLQADELSMDANSFAGVGEPLETLLLFHSRVDLAASLLTDQPPLTSPGFVMNSADRALPPSTKSIYRACLSQLASCLQLLNGNNIASGSPPFFTSATQERLSPGAGSLFSSKWSSLWSSCQQWYHSRPVEMQPILEIRSVEAGQIDADNDSSFPIPVYTNSIALQCNIVYHISSRLLLQRKPRLLRLSSRQRHLSSLSWHAQQIAGIATRNEFAEQWDPILIAGLLWVARDMTHPSQQESLISCFRQISSSTGIKLDEEVQVLRARWNSSQHARDYQFSG</sequence>
<dbReference type="SUPFAM" id="SSF57701">
    <property type="entry name" value="Zn2/Cys6 DNA-binding domain"/>
    <property type="match status" value="1"/>
</dbReference>
<gene>
    <name evidence="4" type="ORF">CCMA1212_002555</name>
</gene>
<dbReference type="Pfam" id="PF00172">
    <property type="entry name" value="Zn_clus"/>
    <property type="match status" value="1"/>
</dbReference>
<dbReference type="InterPro" id="IPR036864">
    <property type="entry name" value="Zn2-C6_fun-type_DNA-bd_sf"/>
</dbReference>
<dbReference type="PROSITE" id="PS00463">
    <property type="entry name" value="ZN2_CY6_FUNGAL_1"/>
    <property type="match status" value="1"/>
</dbReference>
<dbReference type="SMART" id="SM00066">
    <property type="entry name" value="GAL4"/>
    <property type="match status" value="1"/>
</dbReference>
<keyword evidence="5" id="KW-1185">Reference proteome</keyword>
<name>A0ABY2HA05_9HYPO</name>
<evidence type="ECO:0000313" key="4">
    <source>
        <dbReference type="EMBL" id="TFB05078.1"/>
    </source>
</evidence>
<dbReference type="GeneID" id="300574386"/>
<organism evidence="4 5">
    <name type="scientific">Trichoderma ghanense</name>
    <dbReference type="NCBI Taxonomy" id="65468"/>
    <lineage>
        <taxon>Eukaryota</taxon>
        <taxon>Fungi</taxon>
        <taxon>Dikarya</taxon>
        <taxon>Ascomycota</taxon>
        <taxon>Pezizomycotina</taxon>
        <taxon>Sordariomycetes</taxon>
        <taxon>Hypocreomycetidae</taxon>
        <taxon>Hypocreales</taxon>
        <taxon>Hypocreaceae</taxon>
        <taxon>Trichoderma</taxon>
    </lineage>
</organism>
<dbReference type="PANTHER" id="PTHR37534">
    <property type="entry name" value="TRANSCRIPTIONAL ACTIVATOR PROTEIN UGA3"/>
    <property type="match status" value="1"/>
</dbReference>
<proteinExistence type="predicted"/>
<feature type="domain" description="Zn(2)-C6 fungal-type" evidence="3">
    <location>
        <begin position="17"/>
        <end position="47"/>
    </location>
</feature>